<evidence type="ECO:0000313" key="4">
    <source>
        <dbReference type="EMBL" id="CAK8992633.1"/>
    </source>
</evidence>
<feature type="compositionally biased region" description="Basic and acidic residues" evidence="1">
    <location>
        <begin position="988"/>
        <end position="1005"/>
    </location>
</feature>
<keyword evidence="6" id="KW-1185">Reference proteome</keyword>
<evidence type="ECO:0000256" key="1">
    <source>
        <dbReference type="SAM" id="MobiDB-lite"/>
    </source>
</evidence>
<dbReference type="Pfam" id="PF00024">
    <property type="entry name" value="PAN_1"/>
    <property type="match status" value="1"/>
</dbReference>
<feature type="chain" id="PRO_5045029094" description="Apple domain-containing protein" evidence="2">
    <location>
        <begin position="19"/>
        <end position="1106"/>
    </location>
</feature>
<dbReference type="InterPro" id="IPR003609">
    <property type="entry name" value="Pan_app"/>
</dbReference>
<sequence>MWPYGLLFLFTAASQVSSSPEACESQSATGSGLLQAKVLKKGLSNEDLLEEMKKLVTEVESKLEEDQPDESLVSVHDRLKKAVNASGDMAAHCTASKLRKFSPMPAAATQELTKQKDIELETNCDGIKLVEYLPQSTATSCCPSDNVLCAGCAKFESGSCVKCEGGFFKNPTDHICVACTDSMGWVTEEGLTCDALVGDGCNDRPVNGISSNPACCKCNGGTKAPTPFHYADKRFAIGDDINLHPIPRTAERYSVDSGCELGAHNLTINGTTGHISYFPKKEPPQKPFSLECEVTAHQNAGVSETVKVKITVDHWTYGTSVLILSPSESTFAPKTDQGTWSDFSMACAPEAPWLRLNHQTGQLTAGTSQGAVADADGISTQVYIGSSSTNEKCVPDPGHIHCDNTTQNRSDSYGDTFDVYHKGDKICARRLRTSGGWGLQLRLNCPRVEYGGGVTEVDEHLGLDGAICVANGWQFLQQGDAKMHEKRTNTFVVLRPRPWKALTYETTYAEVVAGEELPPIKLQVPAGYEEGTGGLRPSRFYVSCNVDVASYNGPTNPHYSYDSLMNVGLLGSHPLLEVDADGNILVAPAETLAKLFDDVGADALQRKSMHVGCGVWGTFPGTDISPLFTSLTLKIKDDMCWVSQRILGTVVLTKTSSTHQSCRNTCRMLKTCSHYTYHDAPHECRMYRVSTEGGDYVTVHAKVNDCTDLSTCIRLKHSKWAIQGDYCPVAYDITRGGPVYRKDSSIPEEVLYLSKVAAASTTTCGTSNWLVQAASKNDFIDDEMGYFELKGEEKLCLGAGLPSSHVIFGTDAQVSEGRWFSIYSSGSKWGDKHNDKVQFNAHVRAVGSFIIRRLCDLATIGHQAVLMKYGEEMGLEAERIPPILLNGLMEEETLVTFAIGSGGRQAPEVEDEEAELARKRRKDVNDVSGPGYHGPEVAPARAPVRPAPDGSPKRQEEPSQRCQRSPRERGPLVKEEERGRERRRREHRVREGDPPAPVRHERDQSCKKEEVLQRFEELDVSREDALVWVSGEDLTPSFYLFELPDCWPEYMTLGKPVMPHDVGLKGSSSLWVSLGLPVGWRSAGSFMQAALRELSLRAPSLGGHTG</sequence>
<name>A0ABP0HUL3_9DINO</name>
<reference evidence="5 6" key="1">
    <citation type="submission" date="2024-02" db="EMBL/GenBank/DDBJ databases">
        <authorList>
            <person name="Chen Y."/>
            <person name="Shah S."/>
            <person name="Dougan E. K."/>
            <person name="Thang M."/>
            <person name="Chan C."/>
        </authorList>
    </citation>
    <scope>NUCLEOTIDE SEQUENCE [LARGE SCALE GENOMIC DNA]</scope>
</reference>
<comment type="caution">
    <text evidence="5">The sequence shown here is derived from an EMBL/GenBank/DDBJ whole genome shotgun (WGS) entry which is preliminary data.</text>
</comment>
<feature type="signal peptide" evidence="2">
    <location>
        <begin position="1"/>
        <end position="18"/>
    </location>
</feature>
<accession>A0ABP0HUL3</accession>
<gene>
    <name evidence="4" type="ORF">CCMP2556_LOCUS2927</name>
    <name evidence="5" type="ORF">CCMP2556_LOCUS3189</name>
</gene>
<protein>
    <recommendedName>
        <fullName evidence="3">Apple domain-containing protein</fullName>
    </recommendedName>
</protein>
<evidence type="ECO:0000256" key="2">
    <source>
        <dbReference type="SAM" id="SignalP"/>
    </source>
</evidence>
<proteinExistence type="predicted"/>
<evidence type="ECO:0000259" key="3">
    <source>
        <dbReference type="Pfam" id="PF00024"/>
    </source>
</evidence>
<dbReference type="Proteomes" id="UP001642484">
    <property type="component" value="Unassembled WGS sequence"/>
</dbReference>
<feature type="region of interest" description="Disordered" evidence="1">
    <location>
        <begin position="900"/>
        <end position="1005"/>
    </location>
</feature>
<dbReference type="EMBL" id="CAXAMN010001114">
    <property type="protein sequence ID" value="CAK8992633.1"/>
    <property type="molecule type" value="Genomic_DNA"/>
</dbReference>
<feature type="compositionally biased region" description="Basic and acidic residues" evidence="1">
    <location>
        <begin position="951"/>
        <end position="980"/>
    </location>
</feature>
<organism evidence="5 6">
    <name type="scientific">Durusdinium trenchii</name>
    <dbReference type="NCBI Taxonomy" id="1381693"/>
    <lineage>
        <taxon>Eukaryota</taxon>
        <taxon>Sar</taxon>
        <taxon>Alveolata</taxon>
        <taxon>Dinophyceae</taxon>
        <taxon>Suessiales</taxon>
        <taxon>Symbiodiniaceae</taxon>
        <taxon>Durusdinium</taxon>
    </lineage>
</organism>
<dbReference type="EMBL" id="CAXAMN010001225">
    <property type="protein sequence ID" value="CAK8993306.1"/>
    <property type="molecule type" value="Genomic_DNA"/>
</dbReference>
<keyword evidence="2" id="KW-0732">Signal</keyword>
<evidence type="ECO:0000313" key="5">
    <source>
        <dbReference type="EMBL" id="CAK8993306.1"/>
    </source>
</evidence>
<feature type="domain" description="Apple" evidence="3">
    <location>
        <begin position="655"/>
        <end position="699"/>
    </location>
</feature>
<feature type="compositionally biased region" description="Low complexity" evidence="1">
    <location>
        <begin position="937"/>
        <end position="948"/>
    </location>
</feature>
<evidence type="ECO:0000313" key="6">
    <source>
        <dbReference type="Proteomes" id="UP001642484"/>
    </source>
</evidence>